<gene>
    <name evidence="9" type="ORF">BEN76_13000</name>
</gene>
<evidence type="ECO:0000256" key="5">
    <source>
        <dbReference type="ARBA" id="ARBA00022692"/>
    </source>
</evidence>
<evidence type="ECO:0000256" key="7">
    <source>
        <dbReference type="ARBA" id="ARBA00023136"/>
    </source>
</evidence>
<feature type="transmembrane region" description="Helical" evidence="8">
    <location>
        <begin position="165"/>
        <end position="186"/>
    </location>
</feature>
<comment type="similarity">
    <text evidence="2 8">Belongs to the 4-toluene sulfonate uptake permease (TSUP) (TC 2.A.102) family.</text>
</comment>
<dbReference type="eggNOG" id="COG0730">
    <property type="taxonomic scope" value="Bacteria"/>
</dbReference>
<evidence type="ECO:0000256" key="1">
    <source>
        <dbReference type="ARBA" id="ARBA00004651"/>
    </source>
</evidence>
<feature type="transmembrane region" description="Helical" evidence="8">
    <location>
        <begin position="198"/>
        <end position="213"/>
    </location>
</feature>
<evidence type="ECO:0000256" key="8">
    <source>
        <dbReference type="RuleBase" id="RU363041"/>
    </source>
</evidence>
<dbReference type="GO" id="GO:0005886">
    <property type="term" value="C:plasma membrane"/>
    <property type="evidence" value="ECO:0007669"/>
    <property type="project" value="UniProtKB-SubCell"/>
</dbReference>
<evidence type="ECO:0000313" key="10">
    <source>
        <dbReference type="Proteomes" id="UP000185674"/>
    </source>
</evidence>
<feature type="transmembrane region" description="Helical" evidence="8">
    <location>
        <begin position="40"/>
        <end position="59"/>
    </location>
</feature>
<evidence type="ECO:0000256" key="3">
    <source>
        <dbReference type="ARBA" id="ARBA00022448"/>
    </source>
</evidence>
<sequence length="246" mass="26935">MDMLLLVIAVFIFAGLVKGTLGLGLPTVAMGLMSMVISPFQAAALLIVPSMITNIWQLFAEGKVWTLIQRFWSLLLGIVLGTCWSFLPTLSASSGKTSEMLLGGMLIAYGGFGLFVKQLPDLSRHAGWLSPIVGYIGGALIVSTGVIIIPAVPYLQSLRLKRDELVQSLGLVFTFSTICLAIYLYLYTGASSVVDYRLAWLAVLPALLGMWWGQKIRYKIAEEKFRRLFFVGLMLLGLYMLGSPLT</sequence>
<keyword evidence="7 8" id="KW-0472">Membrane</keyword>
<dbReference type="RefSeq" id="WP_076033261.1">
    <property type="nucleotide sequence ID" value="NZ_CP016896.1"/>
</dbReference>
<evidence type="ECO:0000256" key="2">
    <source>
        <dbReference type="ARBA" id="ARBA00009142"/>
    </source>
</evidence>
<dbReference type="Pfam" id="PF01925">
    <property type="entry name" value="TauE"/>
    <property type="match status" value="1"/>
</dbReference>
<name>A0A1P8EKY5_9GAMM</name>
<keyword evidence="4 8" id="KW-1003">Cell membrane</keyword>
<dbReference type="PANTHER" id="PTHR30269:SF32">
    <property type="entry name" value="MEMBRANE TRANSPORTER PROTEIN-RELATED"/>
    <property type="match status" value="1"/>
</dbReference>
<dbReference type="InterPro" id="IPR052017">
    <property type="entry name" value="TSUP"/>
</dbReference>
<dbReference type="STRING" id="487316.BEN76_13000"/>
<accession>A0A1P8EKY5</accession>
<organism evidence="9 10">
    <name type="scientific">Acinetobacter soli</name>
    <dbReference type="NCBI Taxonomy" id="487316"/>
    <lineage>
        <taxon>Bacteria</taxon>
        <taxon>Pseudomonadati</taxon>
        <taxon>Pseudomonadota</taxon>
        <taxon>Gammaproteobacteria</taxon>
        <taxon>Moraxellales</taxon>
        <taxon>Moraxellaceae</taxon>
        <taxon>Acinetobacter</taxon>
    </lineage>
</organism>
<feature type="transmembrane region" description="Helical" evidence="8">
    <location>
        <begin position="71"/>
        <end position="90"/>
    </location>
</feature>
<keyword evidence="5 8" id="KW-0812">Transmembrane</keyword>
<feature type="transmembrane region" description="Helical" evidence="8">
    <location>
        <begin position="132"/>
        <end position="153"/>
    </location>
</feature>
<protein>
    <recommendedName>
        <fullName evidence="8">Probable membrane transporter protein</fullName>
    </recommendedName>
</protein>
<dbReference type="AlphaFoldDB" id="A0A1P8EKY5"/>
<keyword evidence="6 8" id="KW-1133">Transmembrane helix</keyword>
<evidence type="ECO:0000256" key="6">
    <source>
        <dbReference type="ARBA" id="ARBA00022989"/>
    </source>
</evidence>
<dbReference type="EMBL" id="CP016896">
    <property type="protein sequence ID" value="APV36884.1"/>
    <property type="molecule type" value="Genomic_DNA"/>
</dbReference>
<comment type="subcellular location">
    <subcellularLocation>
        <location evidence="1 8">Cell membrane</location>
        <topology evidence="1 8">Multi-pass membrane protein</topology>
    </subcellularLocation>
</comment>
<evidence type="ECO:0000256" key="4">
    <source>
        <dbReference type="ARBA" id="ARBA00022475"/>
    </source>
</evidence>
<reference evidence="9 10" key="1">
    <citation type="submission" date="2016-08" db="EMBL/GenBank/DDBJ databases">
        <title>Complete genome sequence of Acinetobacter baylyi strain GFJ2.</title>
        <authorList>
            <person name="Tabata M."/>
            <person name="Kuboki S."/>
            <person name="Gibu N."/>
            <person name="Kinouchi Y."/>
            <person name="Vangnai A."/>
            <person name="Kasai D."/>
            <person name="Fukuda M."/>
        </authorList>
    </citation>
    <scope>NUCLEOTIDE SEQUENCE [LARGE SCALE GENOMIC DNA]</scope>
    <source>
        <strain evidence="9 10">GFJ2</strain>
    </source>
</reference>
<dbReference type="Proteomes" id="UP000185674">
    <property type="component" value="Chromosome"/>
</dbReference>
<keyword evidence="3" id="KW-0813">Transport</keyword>
<evidence type="ECO:0000313" key="9">
    <source>
        <dbReference type="EMBL" id="APV36884.1"/>
    </source>
</evidence>
<dbReference type="InterPro" id="IPR002781">
    <property type="entry name" value="TM_pro_TauE-like"/>
</dbReference>
<dbReference type="KEGG" id="asol:BEN76_13000"/>
<dbReference type="PANTHER" id="PTHR30269">
    <property type="entry name" value="TRANSMEMBRANE PROTEIN YFCA"/>
    <property type="match status" value="1"/>
</dbReference>
<feature type="transmembrane region" description="Helical" evidence="8">
    <location>
        <begin position="225"/>
        <end position="242"/>
    </location>
</feature>
<proteinExistence type="inferred from homology"/>